<keyword evidence="2" id="KW-0547">Nucleotide-binding</keyword>
<dbReference type="EMBL" id="AZEX01000063">
    <property type="protein sequence ID" value="KRL58841.1"/>
    <property type="molecule type" value="Genomic_DNA"/>
</dbReference>
<dbReference type="InterPro" id="IPR027417">
    <property type="entry name" value="P-loop_NTPase"/>
</dbReference>
<reference evidence="5 6" key="1">
    <citation type="journal article" date="2015" name="Genome Announc.">
        <title>Expanding the biotechnology potential of lactobacilli through comparative genomics of 213 strains and associated genera.</title>
        <authorList>
            <person name="Sun Z."/>
            <person name="Harris H.M."/>
            <person name="McCann A."/>
            <person name="Guo C."/>
            <person name="Argimon S."/>
            <person name="Zhang W."/>
            <person name="Yang X."/>
            <person name="Jeffery I.B."/>
            <person name="Cooney J.C."/>
            <person name="Kagawa T.F."/>
            <person name="Liu W."/>
            <person name="Song Y."/>
            <person name="Salvetti E."/>
            <person name="Wrobel A."/>
            <person name="Rasinkangas P."/>
            <person name="Parkhill J."/>
            <person name="Rea M.C."/>
            <person name="O'Sullivan O."/>
            <person name="Ritari J."/>
            <person name="Douillard F.P."/>
            <person name="Paul Ross R."/>
            <person name="Yang R."/>
            <person name="Briner A.E."/>
            <person name="Felis G.E."/>
            <person name="de Vos W.M."/>
            <person name="Barrangou R."/>
            <person name="Klaenhammer T.R."/>
            <person name="Caufield P.W."/>
            <person name="Cui Y."/>
            <person name="Zhang H."/>
            <person name="O'Toole P.W."/>
        </authorList>
    </citation>
    <scope>NUCLEOTIDE SEQUENCE [LARGE SCALE GENOMIC DNA]</scope>
    <source>
        <strain evidence="5 6">DSM 14340</strain>
    </source>
</reference>
<evidence type="ECO:0000313" key="6">
    <source>
        <dbReference type="Proteomes" id="UP000051264"/>
    </source>
</evidence>
<evidence type="ECO:0000256" key="2">
    <source>
        <dbReference type="ARBA" id="ARBA00022741"/>
    </source>
</evidence>
<dbReference type="PROSITE" id="PS00662">
    <property type="entry name" value="T2SP_E"/>
    <property type="match status" value="1"/>
</dbReference>
<dbReference type="PATRIC" id="fig|1423747.3.peg.45"/>
<protein>
    <submittedName>
        <fullName evidence="5">Type II IV secretion system family protein</fullName>
    </submittedName>
</protein>
<dbReference type="AlphaFoldDB" id="A0A0R1RQY7"/>
<proteinExistence type="inferred from homology"/>
<evidence type="ECO:0000259" key="4">
    <source>
        <dbReference type="PROSITE" id="PS00662"/>
    </source>
</evidence>
<dbReference type="GO" id="GO:0016887">
    <property type="term" value="F:ATP hydrolysis activity"/>
    <property type="evidence" value="ECO:0007669"/>
    <property type="project" value="TreeGrafter"/>
</dbReference>
<comment type="similarity">
    <text evidence="1">Belongs to the GSP E family.</text>
</comment>
<dbReference type="Proteomes" id="UP000051264">
    <property type="component" value="Unassembled WGS sequence"/>
</dbReference>
<dbReference type="GO" id="GO:0005524">
    <property type="term" value="F:ATP binding"/>
    <property type="evidence" value="ECO:0007669"/>
    <property type="project" value="UniProtKB-KW"/>
</dbReference>
<dbReference type="OrthoDB" id="9808272at2"/>
<dbReference type="eggNOG" id="COG2804">
    <property type="taxonomic scope" value="Bacteria"/>
</dbReference>
<dbReference type="InterPro" id="IPR001482">
    <property type="entry name" value="T2SS/T4SS_dom"/>
</dbReference>
<organism evidence="5 6">
    <name type="scientific">Latilactobacillus fuchuensis DSM 14340 = JCM 11249</name>
    <dbReference type="NCBI Taxonomy" id="1423747"/>
    <lineage>
        <taxon>Bacteria</taxon>
        <taxon>Bacillati</taxon>
        <taxon>Bacillota</taxon>
        <taxon>Bacilli</taxon>
        <taxon>Lactobacillales</taxon>
        <taxon>Lactobacillaceae</taxon>
        <taxon>Latilactobacillus</taxon>
    </lineage>
</organism>
<evidence type="ECO:0000256" key="3">
    <source>
        <dbReference type="ARBA" id="ARBA00022840"/>
    </source>
</evidence>
<dbReference type="Gene3D" id="3.30.450.90">
    <property type="match status" value="1"/>
</dbReference>
<feature type="domain" description="Bacterial type II secretion system protein E" evidence="4">
    <location>
        <begin position="198"/>
        <end position="212"/>
    </location>
</feature>
<keyword evidence="3" id="KW-0067">ATP-binding</keyword>
<dbReference type="GO" id="GO:0005886">
    <property type="term" value="C:plasma membrane"/>
    <property type="evidence" value="ECO:0007669"/>
    <property type="project" value="TreeGrafter"/>
</dbReference>
<dbReference type="Gene3D" id="3.40.50.300">
    <property type="entry name" value="P-loop containing nucleotide triphosphate hydrolases"/>
    <property type="match status" value="1"/>
</dbReference>
<dbReference type="Pfam" id="PF00437">
    <property type="entry name" value="T2SSE"/>
    <property type="match status" value="1"/>
</dbReference>
<dbReference type="STRING" id="1423747.FC69_GL000044"/>
<dbReference type="RefSeq" id="WP_025083514.1">
    <property type="nucleotide sequence ID" value="NZ_AZEX01000063.1"/>
</dbReference>
<dbReference type="PANTHER" id="PTHR30258:SF2">
    <property type="entry name" value="COMG OPERON PROTEIN 1"/>
    <property type="match status" value="1"/>
</dbReference>
<name>A0A0R1RQY7_9LACO</name>
<sequence length="293" mass="32571">MAIQDELQTLLVDCCQHRTQDLYFRPIATGWQLAERRATGLVQREPVNQAVGEKLINRLKYLAEMDISENRRPQTGRSEITIDQEVVYLRLATIGDFLNRESLVIRFIYPLLTAYRCAQVSQLAQLEAVVQQSGLVLFAGPTGSGKTTSLYYLASQVMQERMVVTIEDPIEIKQPEFLQLQVNQEAGLSYAALLKISLRLRPDTLIIGEIRDLATAQHAVTAALSGHLVLSTIHARNAQGVVQRLINLGIEPAQLTACLTCVAYQSLVLNSQAQLAAHYDILMAADLEVDDDL</sequence>
<comment type="caution">
    <text evidence="5">The sequence shown here is derived from an EMBL/GenBank/DDBJ whole genome shotgun (WGS) entry which is preliminary data.</text>
</comment>
<dbReference type="PANTHER" id="PTHR30258">
    <property type="entry name" value="TYPE II SECRETION SYSTEM PROTEIN GSPE-RELATED"/>
    <property type="match status" value="1"/>
</dbReference>
<accession>A0A0R1RQY7</accession>
<dbReference type="InterPro" id="IPR047667">
    <property type="entry name" value="ATPase_ComGA"/>
</dbReference>
<evidence type="ECO:0000256" key="1">
    <source>
        <dbReference type="ARBA" id="ARBA00006611"/>
    </source>
</evidence>
<gene>
    <name evidence="5" type="ORF">FC69_GL000044</name>
</gene>
<dbReference type="NCBIfam" id="NF041000">
    <property type="entry name" value="ATPase_ComGA"/>
    <property type="match status" value="1"/>
</dbReference>
<evidence type="ECO:0000313" key="5">
    <source>
        <dbReference type="EMBL" id="KRL58841.1"/>
    </source>
</evidence>
<dbReference type="CDD" id="cd01129">
    <property type="entry name" value="PulE-GspE-like"/>
    <property type="match status" value="1"/>
</dbReference>
<dbReference type="SUPFAM" id="SSF52540">
    <property type="entry name" value="P-loop containing nucleoside triphosphate hydrolases"/>
    <property type="match status" value="1"/>
</dbReference>